<organism evidence="1 2">
    <name type="scientific">Meganyctiphanes norvegica</name>
    <name type="common">Northern krill</name>
    <name type="synonym">Thysanopoda norvegica</name>
    <dbReference type="NCBI Taxonomy" id="48144"/>
    <lineage>
        <taxon>Eukaryota</taxon>
        <taxon>Metazoa</taxon>
        <taxon>Ecdysozoa</taxon>
        <taxon>Arthropoda</taxon>
        <taxon>Crustacea</taxon>
        <taxon>Multicrustacea</taxon>
        <taxon>Malacostraca</taxon>
        <taxon>Eumalacostraca</taxon>
        <taxon>Eucarida</taxon>
        <taxon>Euphausiacea</taxon>
        <taxon>Euphausiidae</taxon>
        <taxon>Meganyctiphanes</taxon>
    </lineage>
</organism>
<comment type="caution">
    <text evidence="1">The sequence shown here is derived from an EMBL/GenBank/DDBJ whole genome shotgun (WGS) entry which is preliminary data.</text>
</comment>
<gene>
    <name evidence="1" type="ORF">MNOR_LOCUS129</name>
</gene>
<evidence type="ECO:0000313" key="2">
    <source>
        <dbReference type="Proteomes" id="UP001497623"/>
    </source>
</evidence>
<reference evidence="1 2" key="1">
    <citation type="submission" date="2024-05" db="EMBL/GenBank/DDBJ databases">
        <authorList>
            <person name="Wallberg A."/>
        </authorList>
    </citation>
    <scope>NUCLEOTIDE SEQUENCE [LARGE SCALE GENOMIC DNA]</scope>
</reference>
<keyword evidence="2" id="KW-1185">Reference proteome</keyword>
<sequence length="145" mass="15636">MRNNFKIIKIVKLACFIYTSREDHLSVATASKLLLSCIMDVVENKNACVGIMQLSNESGPRQQHLGSINDNNMERQEKQPAAAAAEAAAAADVATAAAVVAAAAAAEATVTANSGATRCDSTNESMEIWKKIIFALEKWILRKHF</sequence>
<name>A0AAV2PFS2_MEGNR</name>
<dbReference type="Proteomes" id="UP001497623">
    <property type="component" value="Unassembled WGS sequence"/>
</dbReference>
<protein>
    <submittedName>
        <fullName evidence="1">Uncharacterized protein</fullName>
    </submittedName>
</protein>
<proteinExistence type="predicted"/>
<dbReference type="AlphaFoldDB" id="A0AAV2PFS2"/>
<evidence type="ECO:0000313" key="1">
    <source>
        <dbReference type="EMBL" id="CAL4058685.1"/>
    </source>
</evidence>
<accession>A0AAV2PFS2</accession>
<dbReference type="EMBL" id="CAXKWB010000024">
    <property type="protein sequence ID" value="CAL4058685.1"/>
    <property type="molecule type" value="Genomic_DNA"/>
</dbReference>